<organism evidence="17 18">
    <name type="scientific">Ventosimonas gracilis</name>
    <dbReference type="NCBI Taxonomy" id="1680762"/>
    <lineage>
        <taxon>Bacteria</taxon>
        <taxon>Pseudomonadati</taxon>
        <taxon>Pseudomonadota</taxon>
        <taxon>Gammaproteobacteria</taxon>
        <taxon>Pseudomonadales</taxon>
        <taxon>Ventosimonadaceae</taxon>
        <taxon>Ventosimonas</taxon>
    </lineage>
</organism>
<dbReference type="Gene3D" id="1.10.150.20">
    <property type="entry name" value="5' to 3' exonuclease, C-terminal subdomain"/>
    <property type="match status" value="3"/>
</dbReference>
<feature type="binding site" evidence="14">
    <location>
        <position position="181"/>
    </location>
    <ligand>
        <name>NAD(+)</name>
        <dbReference type="ChEBI" id="CHEBI:57540"/>
    </ligand>
</feature>
<evidence type="ECO:0000256" key="9">
    <source>
        <dbReference type="ARBA" id="ARBA00022842"/>
    </source>
</evidence>
<dbReference type="SMART" id="SM00532">
    <property type="entry name" value="LIGANc"/>
    <property type="match status" value="1"/>
</dbReference>
<dbReference type="FunFam" id="2.40.50.140:FF:000012">
    <property type="entry name" value="DNA ligase"/>
    <property type="match status" value="1"/>
</dbReference>
<evidence type="ECO:0000313" key="17">
    <source>
        <dbReference type="EMBL" id="KXU38854.1"/>
    </source>
</evidence>
<dbReference type="PROSITE" id="PS01055">
    <property type="entry name" value="DNA_LIGASE_N1"/>
    <property type="match status" value="1"/>
</dbReference>
<keyword evidence="9 14" id="KW-0460">Magnesium</keyword>
<dbReference type="PIRSF" id="PIRSF001604">
    <property type="entry name" value="LigA"/>
    <property type="match status" value="1"/>
</dbReference>
<feature type="binding site" evidence="14">
    <location>
        <position position="144"/>
    </location>
    <ligand>
        <name>NAD(+)</name>
        <dbReference type="ChEBI" id="CHEBI:57540"/>
    </ligand>
</feature>
<dbReference type="GO" id="GO:0005829">
    <property type="term" value="C:cytosol"/>
    <property type="evidence" value="ECO:0007669"/>
    <property type="project" value="TreeGrafter"/>
</dbReference>
<evidence type="ECO:0000256" key="2">
    <source>
        <dbReference type="ARBA" id="ARBA00012722"/>
    </source>
</evidence>
<feature type="binding site" evidence="14">
    <location>
        <begin position="35"/>
        <end position="39"/>
    </location>
    <ligand>
        <name>NAD(+)</name>
        <dbReference type="ChEBI" id="CHEBI:57540"/>
    </ligand>
</feature>
<dbReference type="InterPro" id="IPR004150">
    <property type="entry name" value="NAD_DNA_ligase_OB"/>
</dbReference>
<comment type="function">
    <text evidence="1 14">DNA ligase that catalyzes the formation of phosphodiester linkages between 5'-phosphoryl and 3'-hydroxyl groups in double-stranded DNA using NAD as a coenzyme and as the energy source for the reaction. It is essential for DNA replication and repair of damaged DNA.</text>
</comment>
<dbReference type="Pfam" id="PF12826">
    <property type="entry name" value="HHH_2"/>
    <property type="match status" value="1"/>
</dbReference>
<dbReference type="SMART" id="SM00292">
    <property type="entry name" value="BRCT"/>
    <property type="match status" value="1"/>
</dbReference>
<dbReference type="FunFam" id="1.10.150.20:FF:000007">
    <property type="entry name" value="DNA ligase"/>
    <property type="match status" value="1"/>
</dbReference>
<dbReference type="PROSITE" id="PS01056">
    <property type="entry name" value="DNA_LIGASE_N2"/>
    <property type="match status" value="1"/>
</dbReference>
<keyword evidence="5 14" id="KW-0235">DNA replication</keyword>
<dbReference type="SUPFAM" id="SSF56091">
    <property type="entry name" value="DNA ligase/mRNA capping enzyme, catalytic domain"/>
    <property type="match status" value="1"/>
</dbReference>
<dbReference type="InterPro" id="IPR012340">
    <property type="entry name" value="NA-bd_OB-fold"/>
</dbReference>
<feature type="binding site" evidence="14">
    <location>
        <position position="321"/>
    </location>
    <ligand>
        <name>NAD(+)</name>
        <dbReference type="ChEBI" id="CHEBI:57540"/>
    </ligand>
</feature>
<dbReference type="GO" id="GO:0006281">
    <property type="term" value="P:DNA repair"/>
    <property type="evidence" value="ECO:0007669"/>
    <property type="project" value="UniProtKB-KW"/>
</dbReference>
<dbReference type="InterPro" id="IPR041663">
    <property type="entry name" value="DisA/LigA_HHH"/>
</dbReference>
<comment type="similarity">
    <text evidence="13 14">Belongs to the NAD-dependent DNA ligase family. LigA subfamily.</text>
</comment>
<dbReference type="EMBL" id="LSZO01000066">
    <property type="protein sequence ID" value="KXU38854.1"/>
    <property type="molecule type" value="Genomic_DNA"/>
</dbReference>
<feature type="binding site" evidence="14">
    <location>
        <position position="418"/>
    </location>
    <ligand>
        <name>Zn(2+)</name>
        <dbReference type="ChEBI" id="CHEBI:29105"/>
    </ligand>
</feature>
<dbReference type="GO" id="GO:0003911">
    <property type="term" value="F:DNA ligase (NAD+) activity"/>
    <property type="evidence" value="ECO:0007669"/>
    <property type="project" value="UniProtKB-UniRule"/>
</dbReference>
<sequence length="788" mass="85940">MTEPRLPEGRIAELRTELERLNYAYHVLDTPSVPDAEYDRLFNELKALEAAHPELITAESPTQRVGAAPLAGFAPVQHSVPMLSLGNVFSEEAFYEFDRRVREGLQGTGLLEENDVCYSAEPKFDGLAVSLLYENGLLVRGATRGDGSSGEDISANVRTVRNIPLKLQGSGFPERLEVRGEVYMSRGGFAALNARQIETGGKTFANPRNAAAGSLRQLDARITAQRPLEFCAYGIGEHSHAFASTHTELLNALQGFGLPVSRERAKMQGAAQCLGYYQSLLAKRDQLAYEIDGVVFKVDDLKAQQALGFRAREPRFATAHKFPASEEMTQLIDVDFQVGRSGALTPVARLAPVQVGGVTVSNASLHNMDEVARLGLMIGDTVVVHRAGDVIPQIMSVVIERRPADARKIEMPTQCPVCGSAVERRQLIRRSKSGRETVNESVAWHCIGRLSCATQRKQAILHFASRSAMDIDGLGEKIVELLLEHQLIASPADLYALKHEQLCDLPGFAQQSARNLLAAIEASKQPPLARFIYALGIAEAGKTNSKRLSEAFGTLEAVQAARAEIIQQLPDIGAESAAQISHFFADSHNREVIDKLLAHGIKPQPQPITPQRIAFADMIASLQIPAIASTGARKLAEQVESFEALIHLAQDRLQLVQVQGLNEKARAALYDYFQDSEHCERVRAIEQQLRDFSMHWDSEEQPMSSKKEAPLAGQTWVLTGTLETMSRSECKEKLESLGAKVSSSVSKQTDCVVAGSAAGSKLGKARELGIKVIDEAALLALLENPHAA</sequence>
<dbReference type="InterPro" id="IPR003583">
    <property type="entry name" value="Hlx-hairpin-Hlx_DNA-bd_motif"/>
</dbReference>
<comment type="cofactor">
    <cofactor evidence="14">
        <name>Mg(2+)</name>
        <dbReference type="ChEBI" id="CHEBI:18420"/>
    </cofactor>
    <cofactor evidence="14">
        <name>Mn(2+)</name>
        <dbReference type="ChEBI" id="CHEBI:29035"/>
    </cofactor>
</comment>
<evidence type="ECO:0000256" key="11">
    <source>
        <dbReference type="ARBA" id="ARBA00023204"/>
    </source>
</evidence>
<keyword evidence="10 14" id="KW-0520">NAD</keyword>
<evidence type="ECO:0000256" key="7">
    <source>
        <dbReference type="ARBA" id="ARBA00022763"/>
    </source>
</evidence>
<dbReference type="CDD" id="cd17748">
    <property type="entry name" value="BRCT_DNA_ligase_like"/>
    <property type="match status" value="1"/>
</dbReference>
<dbReference type="InterPro" id="IPR010994">
    <property type="entry name" value="RuvA_2-like"/>
</dbReference>
<keyword evidence="14" id="KW-0464">Manganese</keyword>
<evidence type="ECO:0000256" key="10">
    <source>
        <dbReference type="ARBA" id="ARBA00023027"/>
    </source>
</evidence>
<dbReference type="FunFam" id="3.30.470.30:FF:000001">
    <property type="entry name" value="DNA ligase"/>
    <property type="match status" value="1"/>
</dbReference>
<proteinExistence type="inferred from homology"/>
<feature type="binding site" evidence="14">
    <location>
        <position position="121"/>
    </location>
    <ligand>
        <name>NAD(+)</name>
        <dbReference type="ChEBI" id="CHEBI:57540"/>
    </ligand>
</feature>
<dbReference type="Pfam" id="PF01653">
    <property type="entry name" value="DNA_ligase_aden"/>
    <property type="match status" value="1"/>
</dbReference>
<dbReference type="OrthoDB" id="9759736at2"/>
<dbReference type="GO" id="GO:0006260">
    <property type="term" value="P:DNA replication"/>
    <property type="evidence" value="ECO:0007669"/>
    <property type="project" value="UniProtKB-KW"/>
</dbReference>
<feature type="binding site" evidence="14">
    <location>
        <position position="415"/>
    </location>
    <ligand>
        <name>Zn(2+)</name>
        <dbReference type="ChEBI" id="CHEBI:29105"/>
    </ligand>
</feature>
<evidence type="ECO:0000256" key="6">
    <source>
        <dbReference type="ARBA" id="ARBA00022723"/>
    </source>
</evidence>
<feature type="active site" description="N6-AMP-lysine intermediate" evidence="14">
    <location>
        <position position="123"/>
    </location>
</feature>
<feature type="domain" description="BRCT" evidence="16">
    <location>
        <begin position="706"/>
        <end position="788"/>
    </location>
</feature>
<name>A0A139SWH7_9GAMM</name>
<feature type="binding site" evidence="14">
    <location>
        <position position="446"/>
    </location>
    <ligand>
        <name>Zn(2+)</name>
        <dbReference type="ChEBI" id="CHEBI:29105"/>
    </ligand>
</feature>
<dbReference type="InterPro" id="IPR001679">
    <property type="entry name" value="DNA_ligase"/>
</dbReference>
<keyword evidence="4 14" id="KW-0436">Ligase</keyword>
<keyword evidence="6 14" id="KW-0479">Metal-binding</keyword>
<dbReference type="CDD" id="cd00114">
    <property type="entry name" value="LIGANc"/>
    <property type="match status" value="1"/>
</dbReference>
<protein>
    <recommendedName>
        <fullName evidence="3 14">DNA ligase</fullName>
        <ecNumber evidence="2 14">6.5.1.2</ecNumber>
    </recommendedName>
    <alternativeName>
        <fullName evidence="14">Polydeoxyribonucleotide synthase [NAD(+)]</fullName>
    </alternativeName>
</protein>
<dbReference type="FunFam" id="1.10.287.610:FF:000002">
    <property type="entry name" value="DNA ligase"/>
    <property type="match status" value="1"/>
</dbReference>
<dbReference type="HAMAP" id="MF_01588">
    <property type="entry name" value="DNA_ligase_A"/>
    <property type="match status" value="1"/>
</dbReference>
<dbReference type="NCBIfam" id="TIGR00575">
    <property type="entry name" value="dnlj"/>
    <property type="match status" value="1"/>
</dbReference>
<dbReference type="Pfam" id="PF03120">
    <property type="entry name" value="OB_DNA_ligase"/>
    <property type="match status" value="1"/>
</dbReference>
<dbReference type="NCBIfam" id="NF005932">
    <property type="entry name" value="PRK07956.1"/>
    <property type="match status" value="1"/>
</dbReference>
<dbReference type="Gene3D" id="6.20.10.30">
    <property type="match status" value="1"/>
</dbReference>
<evidence type="ECO:0000256" key="3">
    <source>
        <dbReference type="ARBA" id="ARBA00013308"/>
    </source>
</evidence>
<dbReference type="SMART" id="SM00278">
    <property type="entry name" value="HhH1"/>
    <property type="match status" value="4"/>
</dbReference>
<keyword evidence="18" id="KW-1185">Reference proteome</keyword>
<gene>
    <name evidence="14" type="primary">ligA</name>
    <name evidence="17" type="ORF">AXE65_11725</name>
</gene>
<evidence type="ECO:0000259" key="16">
    <source>
        <dbReference type="PROSITE" id="PS50172"/>
    </source>
</evidence>
<keyword evidence="7 14" id="KW-0227">DNA damage</keyword>
<dbReference type="PANTHER" id="PTHR23389:SF9">
    <property type="entry name" value="DNA LIGASE"/>
    <property type="match status" value="1"/>
</dbReference>
<feature type="binding site" evidence="14">
    <location>
        <position position="297"/>
    </location>
    <ligand>
        <name>NAD(+)</name>
        <dbReference type="ChEBI" id="CHEBI:57540"/>
    </ligand>
</feature>
<dbReference type="InterPro" id="IPR013840">
    <property type="entry name" value="DNAligase_N"/>
</dbReference>
<dbReference type="Gene3D" id="3.40.50.10190">
    <property type="entry name" value="BRCT domain"/>
    <property type="match status" value="1"/>
</dbReference>
<dbReference type="Gene3D" id="2.40.50.140">
    <property type="entry name" value="Nucleic acid-binding proteins"/>
    <property type="match status" value="1"/>
</dbReference>
<keyword evidence="11 14" id="KW-0234">DNA repair</keyword>
<dbReference type="GO" id="GO:0003677">
    <property type="term" value="F:DNA binding"/>
    <property type="evidence" value="ECO:0007669"/>
    <property type="project" value="InterPro"/>
</dbReference>
<reference evidence="17 18" key="1">
    <citation type="submission" date="2016-02" db="EMBL/GenBank/DDBJ databases">
        <authorList>
            <person name="Wen L."/>
            <person name="He K."/>
            <person name="Yang H."/>
        </authorList>
    </citation>
    <scope>NUCLEOTIDE SEQUENCE [LARGE SCALE GENOMIC DNA]</scope>
    <source>
        <strain evidence="17 18">CV58</strain>
    </source>
</reference>
<evidence type="ECO:0000313" key="18">
    <source>
        <dbReference type="Proteomes" id="UP000072660"/>
    </source>
</evidence>
<dbReference type="EC" id="6.5.1.2" evidence="2 14"/>
<dbReference type="Gene3D" id="1.10.287.610">
    <property type="entry name" value="Helix hairpin bin"/>
    <property type="match status" value="1"/>
</dbReference>
<dbReference type="SUPFAM" id="SSF47781">
    <property type="entry name" value="RuvA domain 2-like"/>
    <property type="match status" value="2"/>
</dbReference>
<dbReference type="SUPFAM" id="SSF50249">
    <property type="entry name" value="Nucleic acid-binding proteins"/>
    <property type="match status" value="1"/>
</dbReference>
<accession>A0A139SWH7</accession>
<dbReference type="InterPro" id="IPR001357">
    <property type="entry name" value="BRCT_dom"/>
</dbReference>
<feature type="binding site" evidence="14">
    <location>
        <begin position="84"/>
        <end position="85"/>
    </location>
    <ligand>
        <name>NAD(+)</name>
        <dbReference type="ChEBI" id="CHEBI:57540"/>
    </ligand>
</feature>
<comment type="catalytic activity">
    <reaction evidence="12 14 15">
        <text>NAD(+) + (deoxyribonucleotide)n-3'-hydroxyl + 5'-phospho-(deoxyribonucleotide)m = (deoxyribonucleotide)n+m + AMP + beta-nicotinamide D-nucleotide.</text>
        <dbReference type="EC" id="6.5.1.2"/>
    </reaction>
</comment>
<evidence type="ECO:0000256" key="5">
    <source>
        <dbReference type="ARBA" id="ARBA00022705"/>
    </source>
</evidence>
<evidence type="ECO:0000256" key="1">
    <source>
        <dbReference type="ARBA" id="ARBA00004067"/>
    </source>
</evidence>
<dbReference type="AlphaFoldDB" id="A0A139SWH7"/>
<dbReference type="Pfam" id="PF00533">
    <property type="entry name" value="BRCT"/>
    <property type="match status" value="1"/>
</dbReference>
<dbReference type="GO" id="GO:0046872">
    <property type="term" value="F:metal ion binding"/>
    <property type="evidence" value="ECO:0007669"/>
    <property type="project" value="UniProtKB-KW"/>
</dbReference>
<dbReference type="FunFam" id="1.10.150.20:FF:000006">
    <property type="entry name" value="DNA ligase"/>
    <property type="match status" value="1"/>
</dbReference>
<evidence type="ECO:0000256" key="4">
    <source>
        <dbReference type="ARBA" id="ARBA00022598"/>
    </source>
</evidence>
<dbReference type="InterPro" id="IPR013839">
    <property type="entry name" value="DNAligase_adenylation"/>
</dbReference>
<evidence type="ECO:0000256" key="15">
    <source>
        <dbReference type="RuleBase" id="RU000618"/>
    </source>
</evidence>
<dbReference type="PANTHER" id="PTHR23389">
    <property type="entry name" value="CHROMOSOME TRANSMISSION FIDELITY FACTOR 18"/>
    <property type="match status" value="1"/>
</dbReference>
<feature type="binding site" evidence="14">
    <location>
        <position position="452"/>
    </location>
    <ligand>
        <name>Zn(2+)</name>
        <dbReference type="ChEBI" id="CHEBI:29105"/>
    </ligand>
</feature>
<evidence type="ECO:0000256" key="14">
    <source>
        <dbReference type="HAMAP-Rule" id="MF_01588"/>
    </source>
</evidence>
<dbReference type="Proteomes" id="UP000072660">
    <property type="component" value="Unassembled WGS sequence"/>
</dbReference>
<dbReference type="RefSeq" id="WP_068388272.1">
    <property type="nucleotide sequence ID" value="NZ_LSZO01000066.1"/>
</dbReference>
<comment type="caution">
    <text evidence="17">The sequence shown here is derived from an EMBL/GenBank/DDBJ whole genome shotgun (WGS) entry which is preliminary data.</text>
</comment>
<dbReference type="Gene3D" id="3.30.470.30">
    <property type="entry name" value="DNA ligase/mRNA capping enzyme"/>
    <property type="match status" value="1"/>
</dbReference>
<evidence type="ECO:0000256" key="13">
    <source>
        <dbReference type="ARBA" id="ARBA00060881"/>
    </source>
</evidence>
<evidence type="ECO:0000256" key="12">
    <source>
        <dbReference type="ARBA" id="ARBA00034005"/>
    </source>
</evidence>
<dbReference type="Pfam" id="PF14520">
    <property type="entry name" value="HHH_5"/>
    <property type="match status" value="1"/>
</dbReference>
<dbReference type="PROSITE" id="PS50172">
    <property type="entry name" value="BRCT"/>
    <property type="match status" value="1"/>
</dbReference>
<dbReference type="SUPFAM" id="SSF52113">
    <property type="entry name" value="BRCT domain"/>
    <property type="match status" value="1"/>
</dbReference>
<dbReference type="InterPro" id="IPR033136">
    <property type="entry name" value="DNA_ligase_CS"/>
</dbReference>
<dbReference type="InterPro" id="IPR018239">
    <property type="entry name" value="DNA_ligase_AS"/>
</dbReference>
<evidence type="ECO:0000256" key="8">
    <source>
        <dbReference type="ARBA" id="ARBA00022833"/>
    </source>
</evidence>
<keyword evidence="8 14" id="KW-0862">Zinc</keyword>
<dbReference type="InterPro" id="IPR036420">
    <property type="entry name" value="BRCT_dom_sf"/>
</dbReference>